<feature type="transmembrane region" description="Helical" evidence="7">
    <location>
        <begin position="100"/>
        <end position="123"/>
    </location>
</feature>
<gene>
    <name evidence="9" type="ORF">CLV39_1384</name>
</gene>
<feature type="transmembrane region" description="Helical" evidence="7">
    <location>
        <begin position="565"/>
        <end position="585"/>
    </location>
</feature>
<dbReference type="EMBL" id="REFO01000013">
    <property type="protein sequence ID" value="RMA93320.1"/>
    <property type="molecule type" value="Genomic_DNA"/>
</dbReference>
<dbReference type="InterPro" id="IPR004680">
    <property type="entry name" value="Cit_transptr-like_dom"/>
</dbReference>
<feature type="transmembrane region" description="Helical" evidence="7">
    <location>
        <begin position="442"/>
        <end position="461"/>
    </location>
</feature>
<evidence type="ECO:0000256" key="7">
    <source>
        <dbReference type="SAM" id="Phobius"/>
    </source>
</evidence>
<reference evidence="9 10" key="1">
    <citation type="submission" date="2018-10" db="EMBL/GenBank/DDBJ databases">
        <title>Genomic Encyclopedia of Archaeal and Bacterial Type Strains, Phase II (KMG-II): from individual species to whole genera.</title>
        <authorList>
            <person name="Goeker M."/>
        </authorList>
    </citation>
    <scope>NUCLEOTIDE SEQUENCE [LARGE SCALE GENOMIC DNA]</scope>
    <source>
        <strain evidence="9 10">VM1</strain>
    </source>
</reference>
<feature type="domain" description="RCK C-terminal" evidence="8">
    <location>
        <begin position="294"/>
        <end position="378"/>
    </location>
</feature>
<feature type="transmembrane region" description="Helical" evidence="7">
    <location>
        <begin position="135"/>
        <end position="160"/>
    </location>
</feature>
<dbReference type="InterPro" id="IPR031312">
    <property type="entry name" value="Na/sul_symport_CS"/>
</dbReference>
<dbReference type="Proteomes" id="UP000280842">
    <property type="component" value="Unassembled WGS sequence"/>
</dbReference>
<evidence type="ECO:0000313" key="10">
    <source>
        <dbReference type="Proteomes" id="UP000280842"/>
    </source>
</evidence>
<sequence length="589" mass="64736">MSFEILILLFVLTFLIIALYFEKFHPAATFTIAVAILVVTGILSPKDALLGFSNPSIAIIILLLVISNIIHKIGVINIYFSKILKENISYKSFLSKMFLTTSALSSFLNNTPIVAMLIPYVYQWSKKNNISPSKLLIPLSYAAILGGTITLIGTSTNLIVNGLAVESGLKSLHILDFAWVGIPTTVIGFLYIYFVGHKLLPNRKDILDTFLENKKEYLVETVIKEDSKIVGKTVKDAKLRNLKGLFLVEIIRDQNKISPVSPDEVLEKNDILIFAGQVDSITELISSDIGLSIPDICIVNGEKTDIVEVVISNNSYLINKKVKDTDFRAKYDAAILAVHRNGEKLSGKIGDIILKAGDVLLIVAGKDFWKRTEDTTDFYPVSKVKEIFNIDIKKANLILLGFISIILLSIFHFINLFSGLLLFISALIFFRITTYSEVRKGLDLNLIIIAALSLAIGKAMIITNLSDIISKGIISAFSVFGIVGALIGVYLLANILTEFITNIAAASITFPVALSLAKHLSIDPTAFILAVAFGASASFITPIGYQTNIMVYAVGNYKFKDFLIVGLPLSILYSIICISILYLVFIRGI</sequence>
<dbReference type="PROSITE" id="PS51202">
    <property type="entry name" value="RCK_C"/>
    <property type="match status" value="2"/>
</dbReference>
<evidence type="ECO:0000256" key="5">
    <source>
        <dbReference type="ARBA" id="ARBA00022989"/>
    </source>
</evidence>
<dbReference type="Pfam" id="PF03600">
    <property type="entry name" value="CitMHS"/>
    <property type="match status" value="1"/>
</dbReference>
<evidence type="ECO:0000259" key="8">
    <source>
        <dbReference type="PROSITE" id="PS51202"/>
    </source>
</evidence>
<feature type="transmembrane region" description="Helical" evidence="7">
    <location>
        <begin position="526"/>
        <end position="545"/>
    </location>
</feature>
<dbReference type="GO" id="GO:0008324">
    <property type="term" value="F:monoatomic cation transmembrane transporter activity"/>
    <property type="evidence" value="ECO:0007669"/>
    <property type="project" value="InterPro"/>
</dbReference>
<dbReference type="OrthoDB" id="9765532at2"/>
<dbReference type="PROSITE" id="PS01271">
    <property type="entry name" value="NA_SULFATE"/>
    <property type="match status" value="1"/>
</dbReference>
<dbReference type="InterPro" id="IPR036721">
    <property type="entry name" value="RCK_C_sf"/>
</dbReference>
<keyword evidence="6 7" id="KW-0472">Membrane</keyword>
<feature type="transmembrane region" description="Helical" evidence="7">
    <location>
        <begin position="5"/>
        <end position="21"/>
    </location>
</feature>
<dbReference type="InterPro" id="IPR006037">
    <property type="entry name" value="RCK_C"/>
</dbReference>
<dbReference type="Gene3D" id="3.30.70.1450">
    <property type="entry name" value="Regulator of K+ conductance, C-terminal domain"/>
    <property type="match status" value="2"/>
</dbReference>
<dbReference type="SUPFAM" id="SSF116726">
    <property type="entry name" value="TrkA C-terminal domain-like"/>
    <property type="match status" value="2"/>
</dbReference>
<dbReference type="InterPro" id="IPR051679">
    <property type="entry name" value="DASS-Related_Transporters"/>
</dbReference>
<dbReference type="GO" id="GO:0006813">
    <property type="term" value="P:potassium ion transport"/>
    <property type="evidence" value="ECO:0007669"/>
    <property type="project" value="InterPro"/>
</dbReference>
<evidence type="ECO:0000256" key="3">
    <source>
        <dbReference type="ARBA" id="ARBA00022692"/>
    </source>
</evidence>
<comment type="caution">
    <text evidence="9">The sequence shown here is derived from an EMBL/GenBank/DDBJ whole genome shotgun (WGS) entry which is preliminary data.</text>
</comment>
<feature type="transmembrane region" description="Helical" evidence="7">
    <location>
        <begin position="397"/>
        <end position="430"/>
    </location>
</feature>
<evidence type="ECO:0000256" key="1">
    <source>
        <dbReference type="ARBA" id="ARBA00004141"/>
    </source>
</evidence>
<evidence type="ECO:0000256" key="6">
    <source>
        <dbReference type="ARBA" id="ARBA00023136"/>
    </source>
</evidence>
<keyword evidence="4" id="KW-0677">Repeat</keyword>
<feature type="transmembrane region" description="Helical" evidence="7">
    <location>
        <begin position="57"/>
        <end position="80"/>
    </location>
</feature>
<dbReference type="PANTHER" id="PTHR43652:SF2">
    <property type="entry name" value="BASIC AMINO ACID ANTIPORTER YFCC-RELATED"/>
    <property type="match status" value="1"/>
</dbReference>
<accession>A0A3M0B7C8</accession>
<dbReference type="PANTHER" id="PTHR43652">
    <property type="entry name" value="BASIC AMINO ACID ANTIPORTER YFCC-RELATED"/>
    <property type="match status" value="1"/>
</dbReference>
<dbReference type="GO" id="GO:0005886">
    <property type="term" value="C:plasma membrane"/>
    <property type="evidence" value="ECO:0007669"/>
    <property type="project" value="TreeGrafter"/>
</dbReference>
<organism evidence="9 10">
    <name type="scientific">Hydrogenothermus marinus</name>
    <dbReference type="NCBI Taxonomy" id="133270"/>
    <lineage>
        <taxon>Bacteria</taxon>
        <taxon>Pseudomonadati</taxon>
        <taxon>Aquificota</taxon>
        <taxon>Aquificia</taxon>
        <taxon>Aquificales</taxon>
        <taxon>Hydrogenothermaceae</taxon>
        <taxon>Hydrogenothermus</taxon>
    </lineage>
</organism>
<dbReference type="AlphaFoldDB" id="A0A3M0B7C8"/>
<keyword evidence="5 7" id="KW-1133">Transmembrane helix</keyword>
<protein>
    <submittedName>
        <fullName evidence="9">Di/tricarboxylate transporter</fullName>
    </submittedName>
</protein>
<name>A0A3M0B7C8_9AQUI</name>
<keyword evidence="10" id="KW-1185">Reference proteome</keyword>
<feature type="transmembrane region" description="Helical" evidence="7">
    <location>
        <begin position="473"/>
        <end position="493"/>
    </location>
</feature>
<dbReference type="RefSeq" id="WP_121923490.1">
    <property type="nucleotide sequence ID" value="NZ_REFO01000013.1"/>
</dbReference>
<keyword evidence="3 7" id="KW-0812">Transmembrane</keyword>
<evidence type="ECO:0000313" key="9">
    <source>
        <dbReference type="EMBL" id="RMA93320.1"/>
    </source>
</evidence>
<proteinExistence type="predicted"/>
<evidence type="ECO:0000256" key="4">
    <source>
        <dbReference type="ARBA" id="ARBA00022737"/>
    </source>
</evidence>
<feature type="transmembrane region" description="Helical" evidence="7">
    <location>
        <begin position="499"/>
        <end position="517"/>
    </location>
</feature>
<feature type="domain" description="RCK C-terminal" evidence="8">
    <location>
        <begin position="205"/>
        <end position="290"/>
    </location>
</feature>
<dbReference type="Pfam" id="PF02080">
    <property type="entry name" value="TrkA_C"/>
    <property type="match status" value="2"/>
</dbReference>
<evidence type="ECO:0000256" key="2">
    <source>
        <dbReference type="ARBA" id="ARBA00022448"/>
    </source>
</evidence>
<comment type="subcellular location">
    <subcellularLocation>
        <location evidence="1">Membrane</location>
        <topology evidence="1">Multi-pass membrane protein</topology>
    </subcellularLocation>
</comment>
<feature type="transmembrane region" description="Helical" evidence="7">
    <location>
        <begin position="27"/>
        <end position="45"/>
    </location>
</feature>
<feature type="transmembrane region" description="Helical" evidence="7">
    <location>
        <begin position="172"/>
        <end position="194"/>
    </location>
</feature>
<keyword evidence="2" id="KW-0813">Transport</keyword>
<dbReference type="FunFam" id="3.30.70.1450:FF:000009">
    <property type="entry name" value="SLC13 family permease"/>
    <property type="match status" value="1"/>
</dbReference>